<dbReference type="AlphaFoldDB" id="A0A0B7BM43"/>
<gene>
    <name evidence="2" type="primary">ORF192920</name>
    <name evidence="1" type="synonym">ORF192917</name>
</gene>
<accession>A0A0B7BM43</accession>
<evidence type="ECO:0000313" key="2">
    <source>
        <dbReference type="EMBL" id="CEK93240.1"/>
    </source>
</evidence>
<reference evidence="2" key="1">
    <citation type="submission" date="2014-12" db="EMBL/GenBank/DDBJ databases">
        <title>Insight into the proteome of Arion vulgaris.</title>
        <authorList>
            <person name="Aradska J."/>
            <person name="Bulat T."/>
            <person name="Smidak R."/>
            <person name="Sarate P."/>
            <person name="Gangsoo J."/>
            <person name="Sialana F."/>
            <person name="Bilban M."/>
            <person name="Lubec G."/>
        </authorList>
    </citation>
    <scope>NUCLEOTIDE SEQUENCE</scope>
    <source>
        <tissue evidence="2">Skin</tissue>
    </source>
</reference>
<organism evidence="2">
    <name type="scientific">Arion vulgaris</name>
    <dbReference type="NCBI Taxonomy" id="1028688"/>
    <lineage>
        <taxon>Eukaryota</taxon>
        <taxon>Metazoa</taxon>
        <taxon>Spiralia</taxon>
        <taxon>Lophotrochozoa</taxon>
        <taxon>Mollusca</taxon>
        <taxon>Gastropoda</taxon>
        <taxon>Heterobranchia</taxon>
        <taxon>Euthyneura</taxon>
        <taxon>Panpulmonata</taxon>
        <taxon>Eupulmonata</taxon>
        <taxon>Stylommatophora</taxon>
        <taxon>Helicina</taxon>
        <taxon>Arionoidea</taxon>
        <taxon>Arionidae</taxon>
        <taxon>Arion</taxon>
    </lineage>
</organism>
<sequence>MWLSGSKFSHNTRVPGLISAADSLKANLFLLIFANGKNRLHRQKSMANY</sequence>
<evidence type="ECO:0000313" key="1">
    <source>
        <dbReference type="EMBL" id="CEK93239.1"/>
    </source>
</evidence>
<proteinExistence type="predicted"/>
<name>A0A0B7BM43_9EUPU</name>
<dbReference type="EMBL" id="HACG01046374">
    <property type="protein sequence ID" value="CEK93239.1"/>
    <property type="molecule type" value="Transcribed_RNA"/>
</dbReference>
<dbReference type="EMBL" id="HACG01046375">
    <property type="protein sequence ID" value="CEK93240.1"/>
    <property type="molecule type" value="Transcribed_RNA"/>
</dbReference>
<protein>
    <submittedName>
        <fullName evidence="2">Uncharacterized protein</fullName>
    </submittedName>
</protein>